<dbReference type="PROSITE" id="PS50055">
    <property type="entry name" value="TYR_PHOSPHATASE_PTP"/>
    <property type="match status" value="1"/>
</dbReference>
<dbReference type="InterPro" id="IPR000387">
    <property type="entry name" value="Tyr_Pase_dom"/>
</dbReference>
<dbReference type="Pfam" id="PF00102">
    <property type="entry name" value="Y_phosphatase"/>
    <property type="match status" value="1"/>
</dbReference>
<dbReference type="InterPro" id="IPR003595">
    <property type="entry name" value="Tyr_Pase_cat"/>
</dbReference>
<feature type="domain" description="Tyrosine-protein phosphatase" evidence="6">
    <location>
        <begin position="228"/>
        <end position="478"/>
    </location>
</feature>
<feature type="signal peptide" evidence="5">
    <location>
        <begin position="1"/>
        <end position="17"/>
    </location>
</feature>
<feature type="domain" description="Tyrosine specific protein phosphatases" evidence="7">
    <location>
        <begin position="396"/>
        <end position="469"/>
    </location>
</feature>
<dbReference type="CDD" id="cd00047">
    <property type="entry name" value="PTPc"/>
    <property type="match status" value="1"/>
</dbReference>
<comment type="similarity">
    <text evidence="1">Belongs to the protein-tyrosine phosphatase family.</text>
</comment>
<dbReference type="InterPro" id="IPR000242">
    <property type="entry name" value="PTP_cat"/>
</dbReference>
<dbReference type="GO" id="GO:0008045">
    <property type="term" value="P:motor neuron axon guidance"/>
    <property type="evidence" value="ECO:0007669"/>
    <property type="project" value="TreeGrafter"/>
</dbReference>
<dbReference type="PROSITE" id="PS50056">
    <property type="entry name" value="TYR_PHOSPHATASE_2"/>
    <property type="match status" value="1"/>
</dbReference>
<dbReference type="Proteomes" id="UP000719412">
    <property type="component" value="Unassembled WGS sequence"/>
</dbReference>
<dbReference type="AlphaFoldDB" id="A0A8J6LNW6"/>
<evidence type="ECO:0000313" key="8">
    <source>
        <dbReference type="EMBL" id="KAH0819756.1"/>
    </source>
</evidence>
<evidence type="ECO:0000313" key="9">
    <source>
        <dbReference type="Proteomes" id="UP000719412"/>
    </source>
</evidence>
<keyword evidence="9" id="KW-1185">Reference proteome</keyword>
<dbReference type="Gene3D" id="3.90.190.10">
    <property type="entry name" value="Protein tyrosine phosphatase superfamily"/>
    <property type="match status" value="1"/>
</dbReference>
<evidence type="ECO:0000256" key="3">
    <source>
        <dbReference type="ARBA" id="ARBA00022801"/>
    </source>
</evidence>
<sequence>MFRKLLFSVIFCAPVLCKFDDNALGYCVVDADSPGIFISDGRGKNSSYAVLSSQYVDTTVTLNFTKIQTQNQTWKVMSSIEKNNFNNSFVLDERWERFPTNQNGDEDFLQILKTEEANVDFSIRIYDDRSSEVLNKKRWYHFKFANNVFSYSENTENVTFIEDVLSYYQSHATNLWKLHKCKCCGKHGTTDRKSTVYETIYNDGWPKISTEEYLDYIRKVFQPSCEELETQFSHIPTGSSKKYQEGLKVENNSQKQAESPCLRDKNRVKLKRNLFEHAKYLNASYISVFNNDKEYIVTQSPLENTVEDFWRLVWHHNICHIVMISSMKENYFCYWPNLKNNIFQYEQIKIFLEEVENRDFYVYRKLRLERKGITRYVQHLHHDSWSRDEDLVSLSKRFVPFVTHLLKIPHYLSPVLVHSKQGVGRTGTVILCDIALRAVPMTGKINMYGITKGLRKSRANMVVNSDQYKLAHLIVKDVLFVEL</sequence>
<evidence type="ECO:0000259" key="6">
    <source>
        <dbReference type="PROSITE" id="PS50055"/>
    </source>
</evidence>
<reference evidence="8" key="1">
    <citation type="journal article" date="2020" name="J Insects Food Feed">
        <title>The yellow mealworm (Tenebrio molitor) genome: a resource for the emerging insects as food and feed industry.</title>
        <authorList>
            <person name="Eriksson T."/>
            <person name="Andere A."/>
            <person name="Kelstrup H."/>
            <person name="Emery V."/>
            <person name="Picard C."/>
        </authorList>
    </citation>
    <scope>NUCLEOTIDE SEQUENCE</scope>
    <source>
        <strain evidence="8">Stoneville</strain>
        <tissue evidence="8">Whole head</tissue>
    </source>
</reference>
<feature type="chain" id="PRO_5035305250" description="protein-tyrosine-phosphatase" evidence="5">
    <location>
        <begin position="18"/>
        <end position="483"/>
    </location>
</feature>
<accession>A0A8J6LNW6</accession>
<dbReference type="PANTHER" id="PTHR19134:SF562">
    <property type="entry name" value="PROTEIN-TYROSINE-PHOSPHATASE"/>
    <property type="match status" value="1"/>
</dbReference>
<evidence type="ECO:0000256" key="5">
    <source>
        <dbReference type="SAM" id="SignalP"/>
    </source>
</evidence>
<keyword evidence="5" id="KW-0732">Signal</keyword>
<dbReference type="GO" id="GO:0004725">
    <property type="term" value="F:protein tyrosine phosphatase activity"/>
    <property type="evidence" value="ECO:0007669"/>
    <property type="project" value="UniProtKB-EC"/>
</dbReference>
<dbReference type="InterPro" id="IPR050348">
    <property type="entry name" value="Protein-Tyr_Phosphatase"/>
</dbReference>
<dbReference type="SMART" id="SM00194">
    <property type="entry name" value="PTPc"/>
    <property type="match status" value="1"/>
</dbReference>
<dbReference type="SMART" id="SM00404">
    <property type="entry name" value="PTPc_motif"/>
    <property type="match status" value="1"/>
</dbReference>
<evidence type="ECO:0000259" key="7">
    <source>
        <dbReference type="PROSITE" id="PS50056"/>
    </source>
</evidence>
<evidence type="ECO:0000256" key="4">
    <source>
        <dbReference type="ARBA" id="ARBA00022912"/>
    </source>
</evidence>
<proteinExistence type="inferred from homology"/>
<name>A0A8J6LNW6_TENMO</name>
<dbReference type="InterPro" id="IPR029021">
    <property type="entry name" value="Prot-tyrosine_phosphatase-like"/>
</dbReference>
<dbReference type="EC" id="3.1.3.48" evidence="2"/>
<organism evidence="8 9">
    <name type="scientific">Tenebrio molitor</name>
    <name type="common">Yellow mealworm beetle</name>
    <dbReference type="NCBI Taxonomy" id="7067"/>
    <lineage>
        <taxon>Eukaryota</taxon>
        <taxon>Metazoa</taxon>
        <taxon>Ecdysozoa</taxon>
        <taxon>Arthropoda</taxon>
        <taxon>Hexapoda</taxon>
        <taxon>Insecta</taxon>
        <taxon>Pterygota</taxon>
        <taxon>Neoptera</taxon>
        <taxon>Endopterygota</taxon>
        <taxon>Coleoptera</taxon>
        <taxon>Polyphaga</taxon>
        <taxon>Cucujiformia</taxon>
        <taxon>Tenebrionidae</taxon>
        <taxon>Tenebrio</taxon>
    </lineage>
</organism>
<comment type="caution">
    <text evidence="8">The sequence shown here is derived from an EMBL/GenBank/DDBJ whole genome shotgun (WGS) entry which is preliminary data.</text>
</comment>
<dbReference type="PRINTS" id="PR00700">
    <property type="entry name" value="PRTYPHPHTASE"/>
</dbReference>
<keyword evidence="4" id="KW-0904">Protein phosphatase</keyword>
<dbReference type="PANTHER" id="PTHR19134">
    <property type="entry name" value="RECEPTOR-TYPE TYROSINE-PROTEIN PHOSPHATASE"/>
    <property type="match status" value="1"/>
</dbReference>
<dbReference type="EMBL" id="JABDTM020013800">
    <property type="protein sequence ID" value="KAH0819756.1"/>
    <property type="molecule type" value="Genomic_DNA"/>
</dbReference>
<reference evidence="8" key="2">
    <citation type="submission" date="2021-08" db="EMBL/GenBank/DDBJ databases">
        <authorList>
            <person name="Eriksson T."/>
        </authorList>
    </citation>
    <scope>NUCLEOTIDE SEQUENCE</scope>
    <source>
        <strain evidence="8">Stoneville</strain>
        <tissue evidence="8">Whole head</tissue>
    </source>
</reference>
<protein>
    <recommendedName>
        <fullName evidence="2">protein-tyrosine-phosphatase</fullName>
        <ecNumber evidence="2">3.1.3.48</ecNumber>
    </recommendedName>
</protein>
<keyword evidence="3" id="KW-0378">Hydrolase</keyword>
<dbReference type="SUPFAM" id="SSF52799">
    <property type="entry name" value="(Phosphotyrosine protein) phosphatases II"/>
    <property type="match status" value="1"/>
</dbReference>
<gene>
    <name evidence="8" type="ORF">GEV33_003035</name>
</gene>
<evidence type="ECO:0000256" key="1">
    <source>
        <dbReference type="ARBA" id="ARBA00009580"/>
    </source>
</evidence>
<evidence type="ECO:0000256" key="2">
    <source>
        <dbReference type="ARBA" id="ARBA00013064"/>
    </source>
</evidence>